<dbReference type="EMBL" id="CAXAMN010021729">
    <property type="protein sequence ID" value="CAK9062818.1"/>
    <property type="molecule type" value="Genomic_DNA"/>
</dbReference>
<keyword evidence="2" id="KW-1133">Transmembrane helix</keyword>
<keyword evidence="2" id="KW-0472">Membrane</keyword>
<keyword evidence="4" id="KW-1185">Reference proteome</keyword>
<proteinExistence type="predicted"/>
<evidence type="ECO:0000313" key="3">
    <source>
        <dbReference type="EMBL" id="CAK9062818.1"/>
    </source>
</evidence>
<sequence length="237" mass="26618">MCTAHRFNAGFMTTMLNTDVVSFIILLTYQLLGSLTLMNMLTGVMVDVVGTTAQLEQEEQSLKTLKRDIADVVNLTDENHDRTVTAVEFTHMTLGLTRDGIEYEGGVNVLALVDYADFVFRDTSELSLEEFIETVLQFRGQSPATVKDVVDLRVFVSKDKAQCHRPGTVQENLSRFTYSMTLCYLSRPPWSVCVCMCARRQCRHRVDQGAGQIGKGCRHCKALREKKLVVPRPSVKA</sequence>
<name>A0ABP0NGB3_9DINO</name>
<comment type="caution">
    <text evidence="3">The sequence shown here is derived from an EMBL/GenBank/DDBJ whole genome shotgun (WGS) entry which is preliminary data.</text>
</comment>
<dbReference type="Gene3D" id="1.10.287.70">
    <property type="match status" value="1"/>
</dbReference>
<evidence type="ECO:0000313" key="4">
    <source>
        <dbReference type="Proteomes" id="UP001642484"/>
    </source>
</evidence>
<accession>A0ABP0NGB3</accession>
<organism evidence="3 4">
    <name type="scientific">Durusdinium trenchii</name>
    <dbReference type="NCBI Taxonomy" id="1381693"/>
    <lineage>
        <taxon>Eukaryota</taxon>
        <taxon>Sar</taxon>
        <taxon>Alveolata</taxon>
        <taxon>Dinophyceae</taxon>
        <taxon>Suessiales</taxon>
        <taxon>Symbiodiniaceae</taxon>
        <taxon>Durusdinium</taxon>
    </lineage>
</organism>
<keyword evidence="2" id="KW-0812">Transmembrane</keyword>
<evidence type="ECO:0000256" key="2">
    <source>
        <dbReference type="SAM" id="Phobius"/>
    </source>
</evidence>
<evidence type="ECO:0000256" key="1">
    <source>
        <dbReference type="SAM" id="Coils"/>
    </source>
</evidence>
<reference evidence="3 4" key="1">
    <citation type="submission" date="2024-02" db="EMBL/GenBank/DDBJ databases">
        <authorList>
            <person name="Chen Y."/>
            <person name="Shah S."/>
            <person name="Dougan E. K."/>
            <person name="Thang M."/>
            <person name="Chan C."/>
        </authorList>
    </citation>
    <scope>NUCLEOTIDE SEQUENCE [LARGE SCALE GENOMIC DNA]</scope>
</reference>
<dbReference type="Proteomes" id="UP001642484">
    <property type="component" value="Unassembled WGS sequence"/>
</dbReference>
<dbReference type="InterPro" id="IPR018247">
    <property type="entry name" value="EF_Hand_1_Ca_BS"/>
</dbReference>
<feature type="transmembrane region" description="Helical" evidence="2">
    <location>
        <begin position="20"/>
        <end position="38"/>
    </location>
</feature>
<keyword evidence="1" id="KW-0175">Coiled coil</keyword>
<protein>
    <submittedName>
        <fullName evidence="3">Uncharacterized protein</fullName>
    </submittedName>
</protein>
<feature type="coiled-coil region" evidence="1">
    <location>
        <begin position="48"/>
        <end position="75"/>
    </location>
</feature>
<dbReference type="PROSITE" id="PS00018">
    <property type="entry name" value="EF_HAND_1"/>
    <property type="match status" value="1"/>
</dbReference>
<gene>
    <name evidence="3" type="ORF">CCMP2556_LOCUS30887</name>
</gene>